<dbReference type="Pfam" id="PF07863">
    <property type="entry name" value="CtnDOT_TraJ"/>
    <property type="match status" value="1"/>
</dbReference>
<keyword evidence="2" id="KW-0812">Transmembrane</keyword>
<feature type="transmembrane region" description="Helical" evidence="2">
    <location>
        <begin position="223"/>
        <end position="242"/>
    </location>
</feature>
<evidence type="ECO:0000256" key="1">
    <source>
        <dbReference type="SAM" id="MobiDB-lite"/>
    </source>
</evidence>
<keyword evidence="5" id="KW-1185">Reference proteome</keyword>
<feature type="compositionally biased region" description="Low complexity" evidence="1">
    <location>
        <begin position="341"/>
        <end position="354"/>
    </location>
</feature>
<protein>
    <recommendedName>
        <fullName evidence="3">Conjugative transposon TraJ C-terminal domain-containing protein</fullName>
    </recommendedName>
</protein>
<dbReference type="InterPro" id="IPR012424">
    <property type="entry name" value="Conjugative_transposon_TraJ_C"/>
</dbReference>
<dbReference type="EMBL" id="JAWDJT010000012">
    <property type="protein sequence ID" value="MDU0372089.1"/>
    <property type="molecule type" value="Genomic_DNA"/>
</dbReference>
<gene>
    <name evidence="4" type="ORF">ROI90_16910</name>
</gene>
<proteinExistence type="predicted"/>
<dbReference type="Proteomes" id="UP001250698">
    <property type="component" value="Unassembled WGS sequence"/>
</dbReference>
<keyword evidence="2" id="KW-0472">Membrane</keyword>
<feature type="region of interest" description="Disordered" evidence="1">
    <location>
        <begin position="338"/>
        <end position="365"/>
    </location>
</feature>
<comment type="caution">
    <text evidence="4">The sequence shown here is derived from an EMBL/GenBank/DDBJ whole genome shotgun (WGS) entry which is preliminary data.</text>
</comment>
<feature type="transmembrane region" description="Helical" evidence="2">
    <location>
        <begin position="263"/>
        <end position="279"/>
    </location>
</feature>
<sequence length="380" mass="39720">MGLLMTLLLQSGIGGSDLVPAMSSGAYDAAYNIIVLCLTQILPTLMMMTLTYTVSRGYLLSGSLQIDLGALFKLFFIAIALVSYRELAPMIGGMVGAVTDLIREPLKGKSAYDTLMLMQNAMTGTPTGPTAEEVLNGDASLTDLLTDAKQQFSQIVDALTNFSIESLLYRFVTQSTVLLVRNIMLYIRMFALGFLFCAGPISIVLSAIPPFGSLWRHWLQNYITIQLWSVTFALLDVLFNAFSDAKTIGTGGFNNVLSGQNNAEYLIACIVFIIMYFMVPSMTSWVIGSSAVQGFVGAVAGAASAVASTGVSVASPMAAGGGMADAAGRMLKRVGGGGDSGATAGAPAAPAAMSSPPPAAPSQVPTVNAAINNSVRRATV</sequence>
<feature type="domain" description="Conjugative transposon TraJ C-terminal" evidence="3">
    <location>
        <begin position="185"/>
        <end position="337"/>
    </location>
</feature>
<dbReference type="RefSeq" id="WP_315999539.1">
    <property type="nucleotide sequence ID" value="NZ_JAWDJT010000012.1"/>
</dbReference>
<accession>A0ABU3TL30</accession>
<evidence type="ECO:0000256" key="2">
    <source>
        <dbReference type="SAM" id="Phobius"/>
    </source>
</evidence>
<feature type="transmembrane region" description="Helical" evidence="2">
    <location>
        <begin position="191"/>
        <end position="211"/>
    </location>
</feature>
<keyword evidence="2" id="KW-1133">Transmembrane helix</keyword>
<feature type="transmembrane region" description="Helical" evidence="2">
    <location>
        <begin position="30"/>
        <end position="54"/>
    </location>
</feature>
<evidence type="ECO:0000259" key="3">
    <source>
        <dbReference type="Pfam" id="PF07863"/>
    </source>
</evidence>
<reference evidence="4 5" key="1">
    <citation type="submission" date="2023-10" db="EMBL/GenBank/DDBJ databases">
        <title>Hymenobacter endophyticus sp. nov., an isolate from the leaf tissues of wheat.</title>
        <authorList>
            <person name="Dai Y."/>
        </authorList>
    </citation>
    <scope>NUCLEOTIDE SEQUENCE [LARGE SCALE GENOMIC DNA]</scope>
    <source>
        <strain evidence="4 5">ZK17L-C2</strain>
    </source>
</reference>
<feature type="transmembrane region" description="Helical" evidence="2">
    <location>
        <begin position="66"/>
        <end position="84"/>
    </location>
</feature>
<evidence type="ECO:0000313" key="5">
    <source>
        <dbReference type="Proteomes" id="UP001250698"/>
    </source>
</evidence>
<organism evidence="4 5">
    <name type="scientific">Hymenobacter endophyticus</name>
    <dbReference type="NCBI Taxonomy" id="3076335"/>
    <lineage>
        <taxon>Bacteria</taxon>
        <taxon>Pseudomonadati</taxon>
        <taxon>Bacteroidota</taxon>
        <taxon>Cytophagia</taxon>
        <taxon>Cytophagales</taxon>
        <taxon>Hymenobacteraceae</taxon>
        <taxon>Hymenobacter</taxon>
    </lineage>
</organism>
<evidence type="ECO:0000313" key="4">
    <source>
        <dbReference type="EMBL" id="MDU0372089.1"/>
    </source>
</evidence>
<name>A0ABU3TL30_9BACT</name>